<accession>A0AAN8ZYB4</accession>
<comment type="caution">
    <text evidence="2">The sequence shown here is derived from an EMBL/GenBank/DDBJ whole genome shotgun (WGS) entry which is preliminary data.</text>
</comment>
<dbReference type="Proteomes" id="UP001381693">
    <property type="component" value="Unassembled WGS sequence"/>
</dbReference>
<keyword evidence="3" id="KW-1185">Reference proteome</keyword>
<dbReference type="EMBL" id="JAXCGZ010017618">
    <property type="protein sequence ID" value="KAK7067869.1"/>
    <property type="molecule type" value="Genomic_DNA"/>
</dbReference>
<proteinExistence type="predicted"/>
<sequence length="89" mass="9766">FEVIGSTLSILLEEIGALKQDIKPLKNSRKEGIDKLEDHINIKVDLTNMMRLSRRRECGVTLASTSPENVGVPAENKTSAGESADDDKK</sequence>
<organism evidence="2 3">
    <name type="scientific">Halocaridina rubra</name>
    <name type="common">Hawaiian red shrimp</name>
    <dbReference type="NCBI Taxonomy" id="373956"/>
    <lineage>
        <taxon>Eukaryota</taxon>
        <taxon>Metazoa</taxon>
        <taxon>Ecdysozoa</taxon>
        <taxon>Arthropoda</taxon>
        <taxon>Crustacea</taxon>
        <taxon>Multicrustacea</taxon>
        <taxon>Malacostraca</taxon>
        <taxon>Eumalacostraca</taxon>
        <taxon>Eucarida</taxon>
        <taxon>Decapoda</taxon>
        <taxon>Pleocyemata</taxon>
        <taxon>Caridea</taxon>
        <taxon>Atyoidea</taxon>
        <taxon>Atyidae</taxon>
        <taxon>Halocaridina</taxon>
    </lineage>
</organism>
<evidence type="ECO:0000256" key="1">
    <source>
        <dbReference type="SAM" id="MobiDB-lite"/>
    </source>
</evidence>
<reference evidence="2 3" key="1">
    <citation type="submission" date="2023-11" db="EMBL/GenBank/DDBJ databases">
        <title>Halocaridina rubra genome assembly.</title>
        <authorList>
            <person name="Smith C."/>
        </authorList>
    </citation>
    <scope>NUCLEOTIDE SEQUENCE [LARGE SCALE GENOMIC DNA]</scope>
    <source>
        <strain evidence="2">EP-1</strain>
        <tissue evidence="2">Whole</tissue>
    </source>
</reference>
<gene>
    <name evidence="2" type="ORF">SK128_009299</name>
</gene>
<name>A0AAN8ZYB4_HALRR</name>
<feature type="non-terminal residue" evidence="2">
    <location>
        <position position="1"/>
    </location>
</feature>
<evidence type="ECO:0000313" key="3">
    <source>
        <dbReference type="Proteomes" id="UP001381693"/>
    </source>
</evidence>
<protein>
    <submittedName>
        <fullName evidence="2">Uncharacterized protein</fullName>
    </submittedName>
</protein>
<dbReference type="AlphaFoldDB" id="A0AAN8ZYB4"/>
<evidence type="ECO:0000313" key="2">
    <source>
        <dbReference type="EMBL" id="KAK7067869.1"/>
    </source>
</evidence>
<feature type="region of interest" description="Disordered" evidence="1">
    <location>
        <begin position="63"/>
        <end position="89"/>
    </location>
</feature>